<protein>
    <submittedName>
        <fullName evidence="1">Uncharacterized protein</fullName>
    </submittedName>
</protein>
<proteinExistence type="predicted"/>
<organism evidence="1">
    <name type="scientific">Arundo donax</name>
    <name type="common">Giant reed</name>
    <name type="synonym">Donax arundinaceus</name>
    <dbReference type="NCBI Taxonomy" id="35708"/>
    <lineage>
        <taxon>Eukaryota</taxon>
        <taxon>Viridiplantae</taxon>
        <taxon>Streptophyta</taxon>
        <taxon>Embryophyta</taxon>
        <taxon>Tracheophyta</taxon>
        <taxon>Spermatophyta</taxon>
        <taxon>Magnoliopsida</taxon>
        <taxon>Liliopsida</taxon>
        <taxon>Poales</taxon>
        <taxon>Poaceae</taxon>
        <taxon>PACMAD clade</taxon>
        <taxon>Arundinoideae</taxon>
        <taxon>Arundineae</taxon>
        <taxon>Arundo</taxon>
    </lineage>
</organism>
<dbReference type="EMBL" id="GBRH01272850">
    <property type="protein sequence ID" value="JAD25045.1"/>
    <property type="molecule type" value="Transcribed_RNA"/>
</dbReference>
<accession>A0A0A8YHR9</accession>
<sequence>MGLKSFIRSRGCGCVVLHALDSSFGFTKM</sequence>
<dbReference type="AlphaFoldDB" id="A0A0A8YHR9"/>
<reference evidence="1" key="1">
    <citation type="submission" date="2014-09" db="EMBL/GenBank/DDBJ databases">
        <authorList>
            <person name="Magalhaes I.L.F."/>
            <person name="Oliveira U."/>
            <person name="Santos F.R."/>
            <person name="Vidigal T.H.D.A."/>
            <person name="Brescovit A.D."/>
            <person name="Santos A.J."/>
        </authorList>
    </citation>
    <scope>NUCLEOTIDE SEQUENCE</scope>
    <source>
        <tissue evidence="1">Shoot tissue taken approximately 20 cm above the soil surface</tissue>
    </source>
</reference>
<evidence type="ECO:0000313" key="1">
    <source>
        <dbReference type="EMBL" id="JAD25045.1"/>
    </source>
</evidence>
<name>A0A0A8YHR9_ARUDO</name>
<reference evidence="1" key="2">
    <citation type="journal article" date="2015" name="Data Brief">
        <title>Shoot transcriptome of the giant reed, Arundo donax.</title>
        <authorList>
            <person name="Barrero R.A."/>
            <person name="Guerrero F.D."/>
            <person name="Moolhuijzen P."/>
            <person name="Goolsby J.A."/>
            <person name="Tidwell J."/>
            <person name="Bellgard S.E."/>
            <person name="Bellgard M.I."/>
        </authorList>
    </citation>
    <scope>NUCLEOTIDE SEQUENCE</scope>
    <source>
        <tissue evidence="1">Shoot tissue taken approximately 20 cm above the soil surface</tissue>
    </source>
</reference>